<dbReference type="Proteomes" id="UP000006591">
    <property type="component" value="Chromosome 12"/>
</dbReference>
<reference evidence="1" key="2">
    <citation type="submission" date="2018-04" db="EMBL/GenBank/DDBJ databases">
        <title>OnivRS2 (Oryza nivara Reference Sequence Version 2).</title>
        <authorList>
            <person name="Zhang J."/>
            <person name="Kudrna D."/>
            <person name="Lee S."/>
            <person name="Talag J."/>
            <person name="Rajasekar S."/>
            <person name="Welchert J."/>
            <person name="Hsing Y.-I."/>
            <person name="Wing R.A."/>
        </authorList>
    </citation>
    <scope>NUCLEOTIDE SEQUENCE [LARGE SCALE GENOMIC DNA]</scope>
    <source>
        <strain evidence="1">SL10</strain>
    </source>
</reference>
<accession>A0A0E0J7H4</accession>
<dbReference type="HOGENOM" id="CLU_2531315_0_0_1"/>
<keyword evidence="2" id="KW-1185">Reference proteome</keyword>
<evidence type="ECO:0000313" key="1">
    <source>
        <dbReference type="EnsemblPlants" id="ONIVA12G04410.1"/>
    </source>
</evidence>
<organism evidence="1">
    <name type="scientific">Oryza nivara</name>
    <name type="common">Indian wild rice</name>
    <name type="synonym">Oryza sativa f. spontanea</name>
    <dbReference type="NCBI Taxonomy" id="4536"/>
    <lineage>
        <taxon>Eukaryota</taxon>
        <taxon>Viridiplantae</taxon>
        <taxon>Streptophyta</taxon>
        <taxon>Embryophyta</taxon>
        <taxon>Tracheophyta</taxon>
        <taxon>Spermatophyta</taxon>
        <taxon>Magnoliopsida</taxon>
        <taxon>Liliopsida</taxon>
        <taxon>Poales</taxon>
        <taxon>Poaceae</taxon>
        <taxon>BOP clade</taxon>
        <taxon>Oryzoideae</taxon>
        <taxon>Oryzeae</taxon>
        <taxon>Oryzinae</taxon>
        <taxon>Oryza</taxon>
    </lineage>
</organism>
<sequence>MKFRVYSSWLQACGSPEGTMLKNYVLKKSFPIESTMSTPMLTNEEVGMTASVAANRRGEQRIQLHVSWPSTIKMVVWALVLPYV</sequence>
<dbReference type="Gramene" id="ONIVA12G04410.1">
    <property type="protein sequence ID" value="ONIVA12G04410.1"/>
    <property type="gene ID" value="ONIVA12G04410"/>
</dbReference>
<protein>
    <submittedName>
        <fullName evidence="1">Uncharacterized protein</fullName>
    </submittedName>
</protein>
<reference evidence="1" key="1">
    <citation type="submission" date="2015-04" db="UniProtKB">
        <authorList>
            <consortium name="EnsemblPlants"/>
        </authorList>
    </citation>
    <scope>IDENTIFICATION</scope>
    <source>
        <strain evidence="1">SL10</strain>
    </source>
</reference>
<evidence type="ECO:0000313" key="2">
    <source>
        <dbReference type="Proteomes" id="UP000006591"/>
    </source>
</evidence>
<dbReference type="AlphaFoldDB" id="A0A0E0J7H4"/>
<dbReference type="EnsemblPlants" id="ONIVA12G04410.1">
    <property type="protein sequence ID" value="ONIVA12G04410.1"/>
    <property type="gene ID" value="ONIVA12G04410"/>
</dbReference>
<name>A0A0E0J7H4_ORYNI</name>
<proteinExistence type="predicted"/>